<dbReference type="eggNOG" id="KOG4280">
    <property type="taxonomic scope" value="Eukaryota"/>
</dbReference>
<proteinExistence type="inferred from homology"/>
<keyword evidence="4" id="KW-0206">Cytoskeleton</keyword>
<protein>
    <recommendedName>
        <fullName evidence="7">Kinesin motor domain-containing protein</fullName>
    </recommendedName>
</protein>
<evidence type="ECO:0000256" key="4">
    <source>
        <dbReference type="ARBA" id="ARBA00023212"/>
    </source>
</evidence>
<feature type="domain" description="Kinesin motor" evidence="7">
    <location>
        <begin position="7"/>
        <end position="231"/>
    </location>
</feature>
<organism evidence="8 9">
    <name type="scientific">Strigamia maritima</name>
    <name type="common">European centipede</name>
    <name type="synonym">Geophilus maritimus</name>
    <dbReference type="NCBI Taxonomy" id="126957"/>
    <lineage>
        <taxon>Eukaryota</taxon>
        <taxon>Metazoa</taxon>
        <taxon>Ecdysozoa</taxon>
        <taxon>Arthropoda</taxon>
        <taxon>Myriapoda</taxon>
        <taxon>Chilopoda</taxon>
        <taxon>Pleurostigmophora</taxon>
        <taxon>Geophilomorpha</taxon>
        <taxon>Linotaeniidae</taxon>
        <taxon>Strigamia</taxon>
    </lineage>
</organism>
<dbReference type="InterPro" id="IPR027640">
    <property type="entry name" value="Kinesin-like_fam"/>
</dbReference>
<dbReference type="SUPFAM" id="SSF52540">
    <property type="entry name" value="P-loop containing nucleoside triphosphate hydrolases"/>
    <property type="match status" value="1"/>
</dbReference>
<dbReference type="Pfam" id="PF00225">
    <property type="entry name" value="Kinesin"/>
    <property type="match status" value="1"/>
</dbReference>
<dbReference type="PANTHER" id="PTHR24115">
    <property type="entry name" value="KINESIN-RELATED"/>
    <property type="match status" value="1"/>
</dbReference>
<dbReference type="InterPro" id="IPR027417">
    <property type="entry name" value="P-loop_NTPase"/>
</dbReference>
<dbReference type="InterPro" id="IPR001752">
    <property type="entry name" value="Kinesin_motor_dom"/>
</dbReference>
<name>T1J5J4_STRMM</name>
<dbReference type="GO" id="GO:0005871">
    <property type="term" value="C:kinesin complex"/>
    <property type="evidence" value="ECO:0007669"/>
    <property type="project" value="TreeGrafter"/>
</dbReference>
<dbReference type="Gene3D" id="3.40.850.10">
    <property type="entry name" value="Kinesin motor domain"/>
    <property type="match status" value="1"/>
</dbReference>
<dbReference type="GO" id="GO:0007018">
    <property type="term" value="P:microtubule-based movement"/>
    <property type="evidence" value="ECO:0007669"/>
    <property type="project" value="InterPro"/>
</dbReference>
<keyword evidence="4" id="KW-0963">Cytoplasm</keyword>
<dbReference type="HOGENOM" id="CLU_368947_0_0_1"/>
<keyword evidence="5" id="KW-0505">Motor protein</keyword>
<dbReference type="OMA" id="NELMRTM"/>
<dbReference type="EMBL" id="JH431865">
    <property type="status" value="NOT_ANNOTATED_CDS"/>
    <property type="molecule type" value="Genomic_DNA"/>
</dbReference>
<evidence type="ECO:0000256" key="3">
    <source>
        <dbReference type="ARBA" id="ARBA00022840"/>
    </source>
</evidence>
<dbReference type="InterPro" id="IPR036961">
    <property type="entry name" value="Kinesin_motor_dom_sf"/>
</dbReference>
<feature type="binding site" evidence="5">
    <location>
        <begin position="84"/>
        <end position="91"/>
    </location>
    <ligand>
        <name>ATP</name>
        <dbReference type="ChEBI" id="CHEBI:30616"/>
    </ligand>
</feature>
<comment type="similarity">
    <text evidence="5">Belongs to the TRAFAC class myosin-kinesin ATPase superfamily. Kinesin family.</text>
</comment>
<dbReference type="GO" id="GO:0008017">
    <property type="term" value="F:microtubule binding"/>
    <property type="evidence" value="ECO:0007669"/>
    <property type="project" value="InterPro"/>
</dbReference>
<keyword evidence="3 5" id="KW-0067">ATP-binding</keyword>
<dbReference type="GO" id="GO:0005874">
    <property type="term" value="C:microtubule"/>
    <property type="evidence" value="ECO:0007669"/>
    <property type="project" value="TreeGrafter"/>
</dbReference>
<dbReference type="Proteomes" id="UP000014500">
    <property type="component" value="Unassembled WGS sequence"/>
</dbReference>
<feature type="region of interest" description="Disordered" evidence="6">
    <location>
        <begin position="467"/>
        <end position="498"/>
    </location>
</feature>
<evidence type="ECO:0000256" key="5">
    <source>
        <dbReference type="PROSITE-ProRule" id="PRU00283"/>
    </source>
</evidence>
<evidence type="ECO:0000259" key="7">
    <source>
        <dbReference type="PROSITE" id="PS50067"/>
    </source>
</evidence>
<evidence type="ECO:0000256" key="1">
    <source>
        <dbReference type="ARBA" id="ARBA00004245"/>
    </source>
</evidence>
<dbReference type="EnsemblMetazoa" id="SMAR008896-RA">
    <property type="protein sequence ID" value="SMAR008896-PA"/>
    <property type="gene ID" value="SMAR008896"/>
</dbReference>
<evidence type="ECO:0000313" key="9">
    <source>
        <dbReference type="Proteomes" id="UP000014500"/>
    </source>
</evidence>
<feature type="compositionally biased region" description="Polar residues" evidence="6">
    <location>
        <begin position="471"/>
        <end position="482"/>
    </location>
</feature>
<dbReference type="PhylomeDB" id="T1J5J4"/>
<accession>T1J5J4</accession>
<dbReference type="SMART" id="SM00129">
    <property type="entry name" value="KISc"/>
    <property type="match status" value="1"/>
</dbReference>
<dbReference type="GO" id="GO:0005524">
    <property type="term" value="F:ATP binding"/>
    <property type="evidence" value="ECO:0007669"/>
    <property type="project" value="UniProtKB-UniRule"/>
</dbReference>
<comment type="subcellular location">
    <subcellularLocation>
        <location evidence="1">Cytoplasm</location>
        <location evidence="1">Cytoskeleton</location>
    </subcellularLocation>
</comment>
<evidence type="ECO:0000313" key="8">
    <source>
        <dbReference type="EnsemblMetazoa" id="SMAR008896-PA"/>
    </source>
</evidence>
<evidence type="ECO:0000256" key="2">
    <source>
        <dbReference type="ARBA" id="ARBA00022741"/>
    </source>
</evidence>
<dbReference type="STRING" id="126957.T1J5J4"/>
<sequence length="755" mass="86527">MKLKKDKVKLFVRVHPTASVYPENVQLIGDKVLEVGRHGLKPLTLVTDGILSNNNQKDVHQSLSKFAIVKNLFEGYSTCVLTYGIDEAGKSFPVIGCIKDFHQRGLIIRFISDIYEELRHVPNDKAARIKISAISLCGDNVYDLLSPKGLNLDIQSTVHNYSVHVVTGEENAFCLFFLAKANKKKMLKLLSKKMFGDWTHFIFTITVEVKSLAQSETKILAGSLKFVELAGAVGDLVEPVTKEQLIARETISILEHDLVDKHHCSAVDRPSCRRCKLSYLMKNVICGRAILILILNIRIEKQFMKSLIHTIMFGQRLLHVEIKAEPTLIPDTYGLRESLRQDVENLKLELYQRDILANRRPLHYGSLNDTQRKKLFQDIQDFFSGRSERVKVYTQVELQAAFEMVRNIHKTMQQQNEIQIKFEKEIVKGTVSSFKLSQEYSSHSPIIQLKDSMSRKDLAFSATVLNADGSGESNRTTSQDSTGGPEATSPVEEEGRHLADEEIEEKELEFGFLKKYINNKKIVLKMKKLFRQEMEVPIQRLEAFEEFKLRSGKYLNEAFLSHKALMGHKKIEFNRLLRELRGVKQEILKHMAVYRELFAVTRDPTTSEELMEIMDKVDALKEKSSSMTNATITALGEVRAAQKIGHKKRQHFLKEFDLWYENKLSVIRYQNMLGSKEYQNQGPAMKTRKSHRRQCLTVSALSKCESNFQDAKLRTKNWLKHLTTTHCAKPRDGIDGKSLCGNPRMFEFLHVEDSD</sequence>
<reference evidence="9" key="1">
    <citation type="submission" date="2011-05" db="EMBL/GenBank/DDBJ databases">
        <authorList>
            <person name="Richards S.R."/>
            <person name="Qu J."/>
            <person name="Jiang H."/>
            <person name="Jhangiani S.N."/>
            <person name="Agravi P."/>
            <person name="Goodspeed R."/>
            <person name="Gross S."/>
            <person name="Mandapat C."/>
            <person name="Jackson L."/>
            <person name="Mathew T."/>
            <person name="Pu L."/>
            <person name="Thornton R."/>
            <person name="Saada N."/>
            <person name="Wilczek-Boney K.B."/>
            <person name="Lee S."/>
            <person name="Kovar C."/>
            <person name="Wu Y."/>
            <person name="Scherer S.E."/>
            <person name="Worley K.C."/>
            <person name="Muzny D.M."/>
            <person name="Gibbs R."/>
        </authorList>
    </citation>
    <scope>NUCLEOTIDE SEQUENCE</scope>
    <source>
        <strain evidence="9">Brora</strain>
    </source>
</reference>
<reference evidence="8" key="2">
    <citation type="submission" date="2015-02" db="UniProtKB">
        <authorList>
            <consortium name="EnsemblMetazoa"/>
        </authorList>
    </citation>
    <scope>IDENTIFICATION</scope>
</reference>
<dbReference type="PROSITE" id="PS50067">
    <property type="entry name" value="KINESIN_MOTOR_2"/>
    <property type="match status" value="1"/>
</dbReference>
<evidence type="ECO:0000256" key="6">
    <source>
        <dbReference type="SAM" id="MobiDB-lite"/>
    </source>
</evidence>
<keyword evidence="9" id="KW-1185">Reference proteome</keyword>
<dbReference type="AlphaFoldDB" id="T1J5J4"/>
<keyword evidence="2 5" id="KW-0547">Nucleotide-binding</keyword>
<dbReference type="PANTHER" id="PTHR24115:SF191">
    <property type="entry name" value="KINESIN-LIKE PROTEIN KIF9"/>
    <property type="match status" value="1"/>
</dbReference>
<dbReference type="GO" id="GO:0016887">
    <property type="term" value="F:ATP hydrolysis activity"/>
    <property type="evidence" value="ECO:0007669"/>
    <property type="project" value="TreeGrafter"/>
</dbReference>
<dbReference type="GO" id="GO:0003777">
    <property type="term" value="F:microtubule motor activity"/>
    <property type="evidence" value="ECO:0007669"/>
    <property type="project" value="InterPro"/>
</dbReference>